<keyword evidence="2" id="KW-1185">Reference proteome</keyword>
<name>A0ACC1I2L6_9FUNG</name>
<organism evidence="1 2">
    <name type="scientific">Spiromyces aspiralis</name>
    <dbReference type="NCBI Taxonomy" id="68401"/>
    <lineage>
        <taxon>Eukaryota</taxon>
        <taxon>Fungi</taxon>
        <taxon>Fungi incertae sedis</taxon>
        <taxon>Zoopagomycota</taxon>
        <taxon>Kickxellomycotina</taxon>
        <taxon>Kickxellomycetes</taxon>
        <taxon>Kickxellales</taxon>
        <taxon>Kickxellaceae</taxon>
        <taxon>Spiromyces</taxon>
    </lineage>
</organism>
<dbReference type="EMBL" id="JAMZIH010000003">
    <property type="protein sequence ID" value="KAJ1680379.1"/>
    <property type="molecule type" value="Genomic_DNA"/>
</dbReference>
<dbReference type="Proteomes" id="UP001145114">
    <property type="component" value="Unassembled WGS sequence"/>
</dbReference>
<evidence type="ECO:0000313" key="1">
    <source>
        <dbReference type="EMBL" id="KAJ1680379.1"/>
    </source>
</evidence>
<accession>A0ACC1I2L6</accession>
<evidence type="ECO:0000313" key="2">
    <source>
        <dbReference type="Proteomes" id="UP001145114"/>
    </source>
</evidence>
<proteinExistence type="predicted"/>
<comment type="caution">
    <text evidence="1">The sequence shown here is derived from an EMBL/GenBank/DDBJ whole genome shotgun (WGS) entry which is preliminary data.</text>
</comment>
<reference evidence="1" key="1">
    <citation type="submission" date="2022-06" db="EMBL/GenBank/DDBJ databases">
        <title>Phylogenomic reconstructions and comparative analyses of Kickxellomycotina fungi.</title>
        <authorList>
            <person name="Reynolds N.K."/>
            <person name="Stajich J.E."/>
            <person name="Barry K."/>
            <person name="Grigoriev I.V."/>
            <person name="Crous P."/>
            <person name="Smith M.E."/>
        </authorList>
    </citation>
    <scope>NUCLEOTIDE SEQUENCE</scope>
    <source>
        <strain evidence="1">RSA 2271</strain>
    </source>
</reference>
<protein>
    <submittedName>
        <fullName evidence="1">Uncharacterized protein</fullName>
    </submittedName>
</protein>
<gene>
    <name evidence="1" type="ORF">EV182_000100</name>
</gene>
<sequence length="505" mass="56795">MLSSTSEGNMGTLHRRILTDADLALFGISSFNETSSYRHRDQAIYNSRLGNAVYPFLSVNIASIVLSVIVIATVVLMLFIRRDLAVKPSFRLSAWIAATDIILSCIKIVQLHHMYMLSLPEKALQFIEWMLYFSGLAFMFLTDCIVLQLQLTVLHSKAHIAARLNPYYEAFSLGFALALAHPFMYLAKTVWNPDRQLLSSFASNAMLTGFIWGCVLVWMILSLLYCIITCFVLVLKLWHVSVSTRPIPPTECRVGIGSSQQQQQQQPMMEGADATFHSTSFAAAHPASPRLIMMPSPPLSPDRHYPDGHSRRSAGKVDLSWGGQYRDAPSYYLCLPPGPKGGESTGLSELVRTTSRTSNSDDLPYSENEDYDKDEDDNHTRTAVNSHVLDQHHGGGRGRRRKNRHRRHLQLTILRVMLYPLVPIITRTMSIVIDGFSLREYPAVANSILPASQGILNAIAFAFNPSLDEVWEAVMKRPWVQRILPKRVKIGSYRDSKSHGKDLYI</sequence>